<dbReference type="AlphaFoldDB" id="A0A3L9RSQ5"/>
<evidence type="ECO:0000313" key="1">
    <source>
        <dbReference type="EMBL" id="PJD89601.1"/>
    </source>
</evidence>
<reference evidence="1 3" key="1">
    <citation type="journal article" date="2017" name="J. Antimicrob. Chemother.">
        <title>Characterization of the population structure, drug resistance mechanisms and plasmids of the community-associated Enterobacter cloacae complex in China.</title>
        <authorList>
            <person name="Zhou K."/>
            <person name="Yu W."/>
            <person name="Cao X."/>
            <person name="Shen P."/>
            <person name="Lu H."/>
            <person name="Luo Q."/>
            <person name="Rossen J.W.A."/>
            <person name="Xiao Y."/>
        </authorList>
    </citation>
    <scope>NUCLEOTIDE SEQUENCE [LARGE SCALE GENOMIC DNA]</scope>
    <source>
        <strain evidence="1 3">ECC904</strain>
    </source>
</reference>
<sequence length="65" mass="7651">MKWPYVIKMPVIGKFREENNGQYSITVGRFLNVDHFIRFEIAVFVYKSCATVRFAIVLTNFTTNE</sequence>
<comment type="caution">
    <text evidence="1">The sequence shown here is derived from an EMBL/GenBank/DDBJ whole genome shotgun (WGS) entry which is preliminary data.</text>
</comment>
<evidence type="ECO:0000313" key="4">
    <source>
        <dbReference type="Proteomes" id="UP000231328"/>
    </source>
</evidence>
<dbReference type="Proteomes" id="UP000229974">
    <property type="component" value="Unassembled WGS sequence"/>
</dbReference>
<dbReference type="EMBL" id="NMVR01000002">
    <property type="protein sequence ID" value="PJG41697.1"/>
    <property type="molecule type" value="Genomic_DNA"/>
</dbReference>
<accession>A0A3L9RSQ5</accession>
<evidence type="ECO:0000313" key="3">
    <source>
        <dbReference type="Proteomes" id="UP000229974"/>
    </source>
</evidence>
<dbReference type="EMBL" id="NEEW01000001">
    <property type="protein sequence ID" value="PJD89601.1"/>
    <property type="molecule type" value="Genomic_DNA"/>
</dbReference>
<proteinExistence type="predicted"/>
<protein>
    <submittedName>
        <fullName evidence="1">Uncharacterized protein</fullName>
    </submittedName>
</protein>
<name>A0A3L9RSQ5_9ENTR</name>
<organism evidence="1 3">
    <name type="scientific">Enterobacter hormaechei</name>
    <dbReference type="NCBI Taxonomy" id="158836"/>
    <lineage>
        <taxon>Bacteria</taxon>
        <taxon>Pseudomonadati</taxon>
        <taxon>Pseudomonadota</taxon>
        <taxon>Gammaproteobacteria</taxon>
        <taxon>Enterobacterales</taxon>
        <taxon>Enterobacteriaceae</taxon>
        <taxon>Enterobacter</taxon>
        <taxon>Enterobacter cloacae complex</taxon>
    </lineage>
</organism>
<evidence type="ECO:0000313" key="2">
    <source>
        <dbReference type="EMBL" id="PJG41697.1"/>
    </source>
</evidence>
<gene>
    <name evidence="1" type="ORF">B9Q30_03550</name>
    <name evidence="2" type="ORF">CGZ54_02990</name>
</gene>
<reference evidence="2 4" key="2">
    <citation type="submission" date="2017-07" db="EMBL/GenBank/DDBJ databases">
        <title>Draft genome sequence of Enterobacter cloacae ST128, a clinical strain coproducing KPC-2 and NDM-1 carbapenemases.</title>
        <authorList>
            <person name="Li X."/>
        </authorList>
    </citation>
    <scope>NUCLEOTIDE SEQUENCE [LARGE SCALE GENOMIC DNA]</scope>
    <source>
        <strain evidence="2 4">HBY</strain>
    </source>
</reference>
<dbReference type="Proteomes" id="UP000231328">
    <property type="component" value="Unassembled WGS sequence"/>
</dbReference>
<dbReference type="KEGG" id="ehm:AB284_09685"/>